<comment type="function">
    <text evidence="1 11">Catalyzes the reversible conversion of 3-phosphohydroxypyruvate to phosphoserine and of 3-hydroxy-2-oxo-4-phosphonooxybutanoate to phosphohydroxythreonine.</text>
</comment>
<evidence type="ECO:0000256" key="4">
    <source>
        <dbReference type="ARBA" id="ARBA00022576"/>
    </source>
</evidence>
<gene>
    <name evidence="11" type="primary">serC</name>
    <name evidence="14" type="ORF">BEP19_04555</name>
</gene>
<dbReference type="InterPro" id="IPR015421">
    <property type="entry name" value="PyrdxlP-dep_Trfase_major"/>
</dbReference>
<comment type="catalytic activity">
    <reaction evidence="9 11">
        <text>4-(phosphooxy)-L-threonine + 2-oxoglutarate = (R)-3-hydroxy-2-oxo-4-phosphooxybutanoate + L-glutamate</text>
        <dbReference type="Rhea" id="RHEA:16573"/>
        <dbReference type="ChEBI" id="CHEBI:16810"/>
        <dbReference type="ChEBI" id="CHEBI:29985"/>
        <dbReference type="ChEBI" id="CHEBI:58452"/>
        <dbReference type="ChEBI" id="CHEBI:58538"/>
        <dbReference type="EC" id="2.6.1.52"/>
    </reaction>
</comment>
<evidence type="ECO:0000256" key="6">
    <source>
        <dbReference type="ARBA" id="ARBA00022679"/>
    </source>
</evidence>
<feature type="binding site" evidence="11">
    <location>
        <position position="47"/>
    </location>
    <ligand>
        <name>L-glutamate</name>
        <dbReference type="ChEBI" id="CHEBI:29985"/>
    </ligand>
</feature>
<proteinExistence type="inferred from homology"/>
<evidence type="ECO:0000256" key="5">
    <source>
        <dbReference type="ARBA" id="ARBA00022605"/>
    </source>
</evidence>
<evidence type="ECO:0000256" key="1">
    <source>
        <dbReference type="ARBA" id="ARBA00003483"/>
    </source>
</evidence>
<feature type="binding site" evidence="11">
    <location>
        <position position="107"/>
    </location>
    <ligand>
        <name>pyridoxal 5'-phosphate</name>
        <dbReference type="ChEBI" id="CHEBI:597326"/>
    </ligand>
</feature>
<dbReference type="PIRSF" id="PIRSF000525">
    <property type="entry name" value="SerC"/>
    <property type="match status" value="1"/>
</dbReference>
<feature type="binding site" evidence="11">
    <location>
        <position position="177"/>
    </location>
    <ligand>
        <name>pyridoxal 5'-phosphate</name>
        <dbReference type="ChEBI" id="CHEBI:597326"/>
    </ligand>
</feature>
<dbReference type="FunFam" id="3.40.640.10:FF:000010">
    <property type="entry name" value="Phosphoserine aminotransferase"/>
    <property type="match status" value="1"/>
</dbReference>
<dbReference type="InterPro" id="IPR020578">
    <property type="entry name" value="Aminotrans_V_PyrdxlP_BS"/>
</dbReference>
<dbReference type="HAMAP" id="MF_00160">
    <property type="entry name" value="SerC_aminotrans_5"/>
    <property type="match status" value="1"/>
</dbReference>
<dbReference type="AlphaFoldDB" id="A0A419SM54"/>
<dbReference type="SUPFAM" id="SSF53383">
    <property type="entry name" value="PLP-dependent transferases"/>
    <property type="match status" value="1"/>
</dbReference>
<reference evidence="14 15" key="1">
    <citation type="submission" date="2016-08" db="EMBL/GenBank/DDBJ databases">
        <title>Novel Firmicute Genomes.</title>
        <authorList>
            <person name="Poppleton D.I."/>
            <person name="Gribaldo S."/>
        </authorList>
    </citation>
    <scope>NUCLEOTIDE SEQUENCE [LARGE SCALE GENOMIC DNA]</scope>
    <source>
        <strain evidence="14 15">RAOx-1</strain>
    </source>
</reference>
<dbReference type="NCBIfam" id="TIGR01364">
    <property type="entry name" value="serC_1"/>
    <property type="match status" value="1"/>
</dbReference>
<dbReference type="InterPro" id="IPR015422">
    <property type="entry name" value="PyrdxlP-dep_Trfase_small"/>
</dbReference>
<dbReference type="Pfam" id="PF00266">
    <property type="entry name" value="Aminotran_5"/>
    <property type="match status" value="1"/>
</dbReference>
<dbReference type="Gene3D" id="3.90.1150.10">
    <property type="entry name" value="Aspartate Aminotransferase, domain 1"/>
    <property type="match status" value="1"/>
</dbReference>
<dbReference type="FunFam" id="3.90.1150.10:FF:000006">
    <property type="entry name" value="Phosphoserine aminotransferase"/>
    <property type="match status" value="1"/>
</dbReference>
<feature type="binding site" evidence="11">
    <location>
        <begin position="81"/>
        <end position="82"/>
    </location>
    <ligand>
        <name>pyridoxal 5'-phosphate</name>
        <dbReference type="ChEBI" id="CHEBI:597326"/>
    </ligand>
</feature>
<comment type="subcellular location">
    <subcellularLocation>
        <location evidence="11">Cytoplasm</location>
    </subcellularLocation>
</comment>
<evidence type="ECO:0000313" key="15">
    <source>
        <dbReference type="Proteomes" id="UP000284219"/>
    </source>
</evidence>
<accession>A0A419SM54</accession>
<dbReference type="PROSITE" id="PS00595">
    <property type="entry name" value="AA_TRANSFER_CLASS_5"/>
    <property type="match status" value="1"/>
</dbReference>
<evidence type="ECO:0000256" key="7">
    <source>
        <dbReference type="ARBA" id="ARBA00022898"/>
    </source>
</evidence>
<dbReference type="EMBL" id="MCHY01000007">
    <property type="protein sequence ID" value="RKD25095.1"/>
    <property type="molecule type" value="Genomic_DNA"/>
</dbReference>
<keyword evidence="8 11" id="KW-0718">Serine biosynthesis</keyword>
<dbReference type="Proteomes" id="UP000284219">
    <property type="component" value="Unassembled WGS sequence"/>
</dbReference>
<sequence>MQQQSQGRVYNFNAGPSTLPLPVLQKVQEEFVNFKGMGMSVIEMSHRSAPFESILENAKALLKELLAIPDDYETLFIQGGASLQFTMIPMNFLQPGKTASYALTGQWAERAYVEAQLLGDVNYASCARKGSYSRVPAPDQLNYRASDEYLHITSNNTIYGTQWKEFPQTGNVPLIADMSSDILSQPLDISQFGLIYAGAQKNLGPSGVTVVIIRKDLLQQANSNIPSMLSYRTYAEHNSLFNTPPTFAVYMLGEVLQWVKDQGGAHEMAKRNEQKTALIYDAIDQSEGFFQGRAEPNSRSQMNITFNIEYEQTQKTFLLEAEQAGFIGIAGHRLAGGVRVSTYNAVSYEACQAFSQFMIDFRRKYHR</sequence>
<dbReference type="OrthoDB" id="9809412at2"/>
<evidence type="ECO:0000256" key="2">
    <source>
        <dbReference type="ARBA" id="ARBA00005099"/>
    </source>
</evidence>
<comment type="subunit">
    <text evidence="11">Homodimer.</text>
</comment>
<feature type="binding site" evidence="11">
    <location>
        <position position="157"/>
    </location>
    <ligand>
        <name>pyridoxal 5'-phosphate</name>
        <dbReference type="ChEBI" id="CHEBI:597326"/>
    </ligand>
</feature>
<dbReference type="GO" id="GO:0004648">
    <property type="term" value="F:O-phospho-L-serine:2-oxoglutarate aminotransferase activity"/>
    <property type="evidence" value="ECO:0007669"/>
    <property type="project" value="UniProtKB-UniRule"/>
</dbReference>
<evidence type="ECO:0000256" key="9">
    <source>
        <dbReference type="ARBA" id="ARBA00047630"/>
    </source>
</evidence>
<organism evidence="14 15">
    <name type="scientific">Ammoniphilus oxalaticus</name>
    <dbReference type="NCBI Taxonomy" id="66863"/>
    <lineage>
        <taxon>Bacteria</taxon>
        <taxon>Bacillati</taxon>
        <taxon>Bacillota</taxon>
        <taxon>Bacilli</taxon>
        <taxon>Bacillales</taxon>
        <taxon>Paenibacillaceae</taxon>
        <taxon>Aneurinibacillus group</taxon>
        <taxon>Ammoniphilus</taxon>
    </lineage>
</organism>
<comment type="cofactor">
    <cofactor evidence="11">
        <name>pyridoxal 5'-phosphate</name>
        <dbReference type="ChEBI" id="CHEBI:597326"/>
    </cofactor>
    <text evidence="11">Binds 1 pyridoxal phosphate per subunit.</text>
</comment>
<evidence type="ECO:0000256" key="8">
    <source>
        <dbReference type="ARBA" id="ARBA00023299"/>
    </source>
</evidence>
<keyword evidence="7 11" id="KW-0663">Pyridoxal phosphate</keyword>
<dbReference type="Gene3D" id="3.40.640.10">
    <property type="entry name" value="Type I PLP-dependent aspartate aminotransferase-like (Major domain)"/>
    <property type="match status" value="1"/>
</dbReference>
<comment type="pathway">
    <text evidence="2 11 12">Amino-acid biosynthesis; L-serine biosynthesis; L-serine from 3-phospho-D-glycerate: step 2/3.</text>
</comment>
<comment type="caution">
    <text evidence="14">The sequence shown here is derived from an EMBL/GenBank/DDBJ whole genome shotgun (WGS) entry which is preliminary data.</text>
</comment>
<evidence type="ECO:0000256" key="11">
    <source>
        <dbReference type="HAMAP-Rule" id="MF_00160"/>
    </source>
</evidence>
<dbReference type="PANTHER" id="PTHR43247:SF1">
    <property type="entry name" value="PHOSPHOSERINE AMINOTRANSFERASE"/>
    <property type="match status" value="1"/>
</dbReference>
<keyword evidence="15" id="KW-1185">Reference proteome</keyword>
<name>A0A419SM54_9BACL</name>
<dbReference type="InterPro" id="IPR022278">
    <property type="entry name" value="Pser_aminoTfrase"/>
</dbReference>
<evidence type="ECO:0000256" key="3">
    <source>
        <dbReference type="ARBA" id="ARBA00006904"/>
    </source>
</evidence>
<dbReference type="RefSeq" id="WP_120188916.1">
    <property type="nucleotide sequence ID" value="NZ_MCHY01000007.1"/>
</dbReference>
<dbReference type="InterPro" id="IPR015424">
    <property type="entry name" value="PyrdxlP-dep_Trfase"/>
</dbReference>
<dbReference type="GO" id="GO:0006564">
    <property type="term" value="P:L-serine biosynthetic process"/>
    <property type="evidence" value="ECO:0007669"/>
    <property type="project" value="UniProtKB-UniRule"/>
</dbReference>
<feature type="domain" description="Aminotransferase class V" evidence="13">
    <location>
        <begin position="9"/>
        <end position="352"/>
    </location>
</feature>
<feature type="binding site" evidence="11">
    <location>
        <begin position="242"/>
        <end position="243"/>
    </location>
    <ligand>
        <name>pyridoxal 5'-phosphate</name>
        <dbReference type="ChEBI" id="CHEBI:597326"/>
    </ligand>
</feature>
<dbReference type="PANTHER" id="PTHR43247">
    <property type="entry name" value="PHOSPHOSERINE AMINOTRANSFERASE"/>
    <property type="match status" value="1"/>
</dbReference>
<evidence type="ECO:0000256" key="10">
    <source>
        <dbReference type="ARBA" id="ARBA00049007"/>
    </source>
</evidence>
<comment type="caution">
    <text evidence="11">Lacks conserved residue(s) required for the propagation of feature annotation.</text>
</comment>
<keyword evidence="5 11" id="KW-0028">Amino-acid biosynthesis</keyword>
<dbReference type="NCBIfam" id="NF003764">
    <property type="entry name" value="PRK05355.1"/>
    <property type="match status" value="1"/>
</dbReference>
<dbReference type="GO" id="GO:0005737">
    <property type="term" value="C:cytoplasm"/>
    <property type="evidence" value="ECO:0007669"/>
    <property type="project" value="UniProtKB-SubCell"/>
</dbReference>
<keyword evidence="6 11" id="KW-0808">Transferase</keyword>
<evidence type="ECO:0000313" key="14">
    <source>
        <dbReference type="EMBL" id="RKD25095.1"/>
    </source>
</evidence>
<evidence type="ECO:0000259" key="13">
    <source>
        <dbReference type="Pfam" id="PF00266"/>
    </source>
</evidence>
<keyword evidence="4 11" id="KW-0032">Aminotransferase</keyword>
<evidence type="ECO:0000256" key="12">
    <source>
        <dbReference type="RuleBase" id="RU004505"/>
    </source>
</evidence>
<comment type="similarity">
    <text evidence="3 11">Belongs to the class-V pyridoxal-phosphate-dependent aminotransferase family. SerC subfamily.</text>
</comment>
<keyword evidence="11" id="KW-0963">Cytoplasm</keyword>
<comment type="catalytic activity">
    <reaction evidence="10 11 12">
        <text>O-phospho-L-serine + 2-oxoglutarate = 3-phosphooxypyruvate + L-glutamate</text>
        <dbReference type="Rhea" id="RHEA:14329"/>
        <dbReference type="ChEBI" id="CHEBI:16810"/>
        <dbReference type="ChEBI" id="CHEBI:18110"/>
        <dbReference type="ChEBI" id="CHEBI:29985"/>
        <dbReference type="ChEBI" id="CHEBI:57524"/>
        <dbReference type="EC" id="2.6.1.52"/>
    </reaction>
</comment>
<dbReference type="GO" id="GO:0030170">
    <property type="term" value="F:pyridoxal phosphate binding"/>
    <property type="evidence" value="ECO:0007669"/>
    <property type="project" value="UniProtKB-UniRule"/>
</dbReference>
<feature type="binding site" evidence="11">
    <location>
        <position position="200"/>
    </location>
    <ligand>
        <name>pyridoxal 5'-phosphate</name>
        <dbReference type="ChEBI" id="CHEBI:597326"/>
    </ligand>
</feature>
<protein>
    <recommendedName>
        <fullName evidence="11">Phosphoserine aminotransferase</fullName>
        <ecNumber evidence="11">2.6.1.52</ecNumber>
    </recommendedName>
    <alternativeName>
        <fullName evidence="11">Phosphohydroxythreonine aminotransferase</fullName>
        <shortName evidence="11">PSAT</shortName>
    </alternativeName>
</protein>
<feature type="modified residue" description="N6-(pyridoxal phosphate)lysine" evidence="11">
    <location>
        <position position="201"/>
    </location>
</feature>
<dbReference type="InterPro" id="IPR000192">
    <property type="entry name" value="Aminotrans_V_dom"/>
</dbReference>
<dbReference type="UniPathway" id="UPA00135">
    <property type="reaction ID" value="UER00197"/>
</dbReference>
<dbReference type="EC" id="2.6.1.52" evidence="11"/>